<dbReference type="GO" id="GO:0016301">
    <property type="term" value="F:kinase activity"/>
    <property type="evidence" value="ECO:0007669"/>
    <property type="project" value="UniProtKB-KW"/>
</dbReference>
<protein>
    <recommendedName>
        <fullName evidence="2">histidine kinase</fullName>
        <ecNumber evidence="2">2.7.13.3</ecNumber>
    </recommendedName>
</protein>
<evidence type="ECO:0000313" key="14">
    <source>
        <dbReference type="Proteomes" id="UP001597451"/>
    </source>
</evidence>
<proteinExistence type="predicted"/>
<evidence type="ECO:0000259" key="11">
    <source>
        <dbReference type="Pfam" id="PF02518"/>
    </source>
</evidence>
<evidence type="ECO:0000256" key="1">
    <source>
        <dbReference type="ARBA" id="ARBA00000085"/>
    </source>
</evidence>
<evidence type="ECO:0000256" key="7">
    <source>
        <dbReference type="ARBA" id="ARBA00022840"/>
    </source>
</evidence>
<organism evidence="13 14">
    <name type="scientific">Oceanobacillus kapialis</name>
    <dbReference type="NCBI Taxonomy" id="481353"/>
    <lineage>
        <taxon>Bacteria</taxon>
        <taxon>Bacillati</taxon>
        <taxon>Bacillota</taxon>
        <taxon>Bacilli</taxon>
        <taxon>Bacillales</taxon>
        <taxon>Bacillaceae</taxon>
        <taxon>Oceanobacillus</taxon>
    </lineage>
</organism>
<sequence length="361" mass="41435">MKVFWIRFSLLSIVWMCLIILGSNQVPNSILFFAASLAVFFFISIGKLPEILYFVLHILGMIHLLTVGSETVFWSMALFFLYSLDATFRLKRMNSSIISLVGLMLSLFSLLKFEKLEVESFLTLIMFYILIDRVSKMVSERKDMRELYDQLRAEYRSMKRINLMTERDARLEERTKIARDIHDSVGHRLTALIMKLEMLSIQHENNEYAELKRMATESLEETRQAVRALNLEENEGLATVVHLIRKLEAESHIMVQFTMKQGVLSIPLSNEKSVVLYRVIQEALTNAMRHAQTREVRVTLGKSATGSVSFEIENMIHKAAAFEEGFGLTMMRKRVDEVNGSLEILQTTNQFIVSGTIPSGS</sequence>
<dbReference type="InterPro" id="IPR003594">
    <property type="entry name" value="HATPase_dom"/>
</dbReference>
<dbReference type="EMBL" id="JBHUMX010000041">
    <property type="protein sequence ID" value="MFD2630215.1"/>
    <property type="molecule type" value="Genomic_DNA"/>
</dbReference>
<keyword evidence="5" id="KW-0547">Nucleotide-binding</keyword>
<evidence type="ECO:0000259" key="12">
    <source>
        <dbReference type="Pfam" id="PF07730"/>
    </source>
</evidence>
<dbReference type="Pfam" id="PF02518">
    <property type="entry name" value="HATPase_c"/>
    <property type="match status" value="1"/>
</dbReference>
<evidence type="ECO:0000256" key="5">
    <source>
        <dbReference type="ARBA" id="ARBA00022741"/>
    </source>
</evidence>
<evidence type="ECO:0000313" key="13">
    <source>
        <dbReference type="EMBL" id="MFD2630215.1"/>
    </source>
</evidence>
<evidence type="ECO:0000256" key="6">
    <source>
        <dbReference type="ARBA" id="ARBA00022777"/>
    </source>
</evidence>
<evidence type="ECO:0000256" key="8">
    <source>
        <dbReference type="ARBA" id="ARBA00023012"/>
    </source>
</evidence>
<evidence type="ECO:0000256" key="4">
    <source>
        <dbReference type="ARBA" id="ARBA00022679"/>
    </source>
</evidence>
<keyword evidence="14" id="KW-1185">Reference proteome</keyword>
<name>A0ABW5Q492_9BACI</name>
<feature type="domain" description="Histidine kinase/HSP90-like ATPase" evidence="11">
    <location>
        <begin position="274"/>
        <end position="344"/>
    </location>
</feature>
<dbReference type="Proteomes" id="UP001597451">
    <property type="component" value="Unassembled WGS sequence"/>
</dbReference>
<comment type="caution">
    <text evidence="13">The sequence shown here is derived from an EMBL/GenBank/DDBJ whole genome shotgun (WGS) entry which is preliminary data.</text>
</comment>
<gene>
    <name evidence="13" type="ORF">ACFSUN_15620</name>
</gene>
<evidence type="ECO:0000256" key="2">
    <source>
        <dbReference type="ARBA" id="ARBA00012438"/>
    </source>
</evidence>
<keyword evidence="4" id="KW-0808">Transferase</keyword>
<keyword evidence="3" id="KW-0597">Phosphoprotein</keyword>
<keyword evidence="9" id="KW-0175">Coiled coil</keyword>
<feature type="transmembrane region" description="Helical" evidence="10">
    <location>
        <begin position="93"/>
        <end position="112"/>
    </location>
</feature>
<feature type="transmembrane region" description="Helical" evidence="10">
    <location>
        <begin position="54"/>
        <end position="81"/>
    </location>
</feature>
<feature type="transmembrane region" description="Helical" evidence="10">
    <location>
        <begin position="6"/>
        <end position="23"/>
    </location>
</feature>
<evidence type="ECO:0000256" key="3">
    <source>
        <dbReference type="ARBA" id="ARBA00022553"/>
    </source>
</evidence>
<feature type="coiled-coil region" evidence="9">
    <location>
        <begin position="201"/>
        <end position="232"/>
    </location>
</feature>
<feature type="coiled-coil region" evidence="9">
    <location>
        <begin position="134"/>
        <end position="161"/>
    </location>
</feature>
<keyword evidence="8" id="KW-0902">Two-component regulatory system</keyword>
<keyword evidence="10" id="KW-0472">Membrane</keyword>
<accession>A0ABW5Q492</accession>
<evidence type="ECO:0000256" key="9">
    <source>
        <dbReference type="SAM" id="Coils"/>
    </source>
</evidence>
<dbReference type="Gene3D" id="1.20.5.1930">
    <property type="match status" value="1"/>
</dbReference>
<dbReference type="SUPFAM" id="SSF55874">
    <property type="entry name" value="ATPase domain of HSP90 chaperone/DNA topoisomerase II/histidine kinase"/>
    <property type="match status" value="1"/>
</dbReference>
<dbReference type="PANTHER" id="PTHR24421:SF10">
    <property type="entry name" value="NITRATE_NITRITE SENSOR PROTEIN NARQ"/>
    <property type="match status" value="1"/>
</dbReference>
<keyword evidence="7" id="KW-0067">ATP-binding</keyword>
<reference evidence="14" key="1">
    <citation type="journal article" date="2019" name="Int. J. Syst. Evol. Microbiol.">
        <title>The Global Catalogue of Microorganisms (GCM) 10K type strain sequencing project: providing services to taxonomists for standard genome sequencing and annotation.</title>
        <authorList>
            <consortium name="The Broad Institute Genomics Platform"/>
            <consortium name="The Broad Institute Genome Sequencing Center for Infectious Disease"/>
            <person name="Wu L."/>
            <person name="Ma J."/>
        </authorList>
    </citation>
    <scope>NUCLEOTIDE SEQUENCE [LARGE SCALE GENOMIC DNA]</scope>
    <source>
        <strain evidence="14">TISTR 1858</strain>
    </source>
</reference>
<dbReference type="EC" id="2.7.13.3" evidence="2"/>
<feature type="domain" description="Signal transduction histidine kinase subgroup 3 dimerisation and phosphoacceptor" evidence="12">
    <location>
        <begin position="173"/>
        <end position="230"/>
    </location>
</feature>
<dbReference type="Gene3D" id="3.30.565.10">
    <property type="entry name" value="Histidine kinase-like ATPase, C-terminal domain"/>
    <property type="match status" value="1"/>
</dbReference>
<feature type="transmembrane region" description="Helical" evidence="10">
    <location>
        <begin position="30"/>
        <end position="48"/>
    </location>
</feature>
<evidence type="ECO:0000256" key="10">
    <source>
        <dbReference type="SAM" id="Phobius"/>
    </source>
</evidence>
<dbReference type="Pfam" id="PF07730">
    <property type="entry name" value="HisKA_3"/>
    <property type="match status" value="1"/>
</dbReference>
<dbReference type="InterPro" id="IPR036890">
    <property type="entry name" value="HATPase_C_sf"/>
</dbReference>
<dbReference type="InterPro" id="IPR011712">
    <property type="entry name" value="Sig_transdc_His_kin_sub3_dim/P"/>
</dbReference>
<dbReference type="InterPro" id="IPR050482">
    <property type="entry name" value="Sensor_HK_TwoCompSys"/>
</dbReference>
<dbReference type="CDD" id="cd16917">
    <property type="entry name" value="HATPase_UhpB-NarQ-NarX-like"/>
    <property type="match status" value="1"/>
</dbReference>
<comment type="catalytic activity">
    <reaction evidence="1">
        <text>ATP + protein L-histidine = ADP + protein N-phospho-L-histidine.</text>
        <dbReference type="EC" id="2.7.13.3"/>
    </reaction>
</comment>
<dbReference type="RefSeq" id="WP_379563217.1">
    <property type="nucleotide sequence ID" value="NZ_JBHUMX010000041.1"/>
</dbReference>
<dbReference type="PANTHER" id="PTHR24421">
    <property type="entry name" value="NITRATE/NITRITE SENSOR PROTEIN NARX-RELATED"/>
    <property type="match status" value="1"/>
</dbReference>
<keyword evidence="10" id="KW-0812">Transmembrane</keyword>
<keyword evidence="6 13" id="KW-0418">Kinase</keyword>
<keyword evidence="10" id="KW-1133">Transmembrane helix</keyword>